<gene>
    <name evidence="1" type="ORF">DENOEST_P0182</name>
</gene>
<dbReference type="AlphaFoldDB" id="A0A6S6Y1Q3"/>
<dbReference type="KEGG" id="doe:DENOEST_P0182"/>
<name>A0A6S6Y1Q3_9PROT</name>
<evidence type="ECO:0000313" key="2">
    <source>
        <dbReference type="Proteomes" id="UP000515733"/>
    </source>
</evidence>
<sequence length="40" mass="3993">MVGAITGGDALTGVDWVIVGGESGFGARADSARMDRQPTA</sequence>
<geneLocation type="plasmid" evidence="1 2">
    <name>pI</name>
</geneLocation>
<dbReference type="EMBL" id="LR778302">
    <property type="protein sequence ID" value="CAB1371340.1"/>
    <property type="molecule type" value="Genomic_DNA"/>
</dbReference>
<reference evidence="1 2" key="1">
    <citation type="submission" date="2020-03" db="EMBL/GenBank/DDBJ databases">
        <authorList>
            <consortium name="Genoscope - CEA"/>
            <person name="William W."/>
        </authorList>
    </citation>
    <scope>NUCLEOTIDE SEQUENCE [LARGE SCALE GENOMIC DNA]</scope>
    <source>
        <strain evidence="2">DSM 16959</strain>
        <plasmid evidence="1 2">pI</plasmid>
    </source>
</reference>
<evidence type="ECO:0000313" key="1">
    <source>
        <dbReference type="EMBL" id="CAB1371340.1"/>
    </source>
</evidence>
<accession>A0A6S6Y1Q3</accession>
<proteinExistence type="predicted"/>
<protein>
    <submittedName>
        <fullName evidence="1">Uncharacterized protein</fullName>
    </submittedName>
</protein>
<dbReference type="Proteomes" id="UP000515733">
    <property type="component" value="Plasmid pI"/>
</dbReference>
<organism evidence="1 2">
    <name type="scientific">Denitratisoma oestradiolicum</name>
    <dbReference type="NCBI Taxonomy" id="311182"/>
    <lineage>
        <taxon>Bacteria</taxon>
        <taxon>Pseudomonadati</taxon>
        <taxon>Pseudomonadota</taxon>
        <taxon>Betaproteobacteria</taxon>
        <taxon>Nitrosomonadales</taxon>
        <taxon>Sterolibacteriaceae</taxon>
        <taxon>Denitratisoma</taxon>
    </lineage>
</organism>
<keyword evidence="2" id="KW-1185">Reference proteome</keyword>
<keyword evidence="1" id="KW-0614">Plasmid</keyword>